<dbReference type="Pfam" id="PF12631">
    <property type="entry name" value="MnmE_helical"/>
    <property type="match status" value="1"/>
</dbReference>
<comment type="subunit">
    <text evidence="10">Homodimer. Heterotetramer of two MnmE and two MnmG subunits.</text>
</comment>
<feature type="binding site" evidence="10">
    <location>
        <position position="84"/>
    </location>
    <ligand>
        <name>(6S)-5-formyl-5,6,7,8-tetrahydrofolate</name>
        <dbReference type="ChEBI" id="CHEBI:57457"/>
    </ligand>
</feature>
<dbReference type="EMBL" id="AFNU02000004">
    <property type="protein sequence ID" value="ERJ12543.1"/>
    <property type="molecule type" value="Genomic_DNA"/>
</dbReference>
<dbReference type="GO" id="GO:0002098">
    <property type="term" value="P:tRNA wobble uridine modification"/>
    <property type="evidence" value="ECO:0007669"/>
    <property type="project" value="TreeGrafter"/>
</dbReference>
<dbReference type="SUPFAM" id="SSF52540">
    <property type="entry name" value="P-loop containing nucleoside triphosphate hydrolases"/>
    <property type="match status" value="1"/>
</dbReference>
<evidence type="ECO:0000256" key="9">
    <source>
        <dbReference type="ARBA" id="ARBA00023134"/>
    </source>
</evidence>
<comment type="caution">
    <text evidence="13">The sequence shown here is derived from an EMBL/GenBank/DDBJ whole genome shotgun (WGS) entry which is preliminary data.</text>
</comment>
<name>F7PSX2_9MOLU</name>
<dbReference type="InterPro" id="IPR018948">
    <property type="entry name" value="GTP-bd_TrmE_N"/>
</dbReference>
<keyword evidence="13" id="KW-0560">Oxidoreductase</keyword>
<keyword evidence="8 10" id="KW-0630">Potassium</keyword>
<feature type="binding site" evidence="10">
    <location>
        <position position="452"/>
    </location>
    <ligand>
        <name>(6S)-5-formyl-5,6,7,8-tetrahydrofolate</name>
        <dbReference type="ChEBI" id="CHEBI:57457"/>
    </ligand>
</feature>
<comment type="subcellular location">
    <subcellularLocation>
        <location evidence="10">Cytoplasm</location>
    </subcellularLocation>
</comment>
<dbReference type="PANTHER" id="PTHR42714">
    <property type="entry name" value="TRNA MODIFICATION GTPASE GTPBP3"/>
    <property type="match status" value="1"/>
</dbReference>
<dbReference type="Pfam" id="PF01926">
    <property type="entry name" value="MMR_HSR1"/>
    <property type="match status" value="1"/>
</dbReference>
<keyword evidence="6 10" id="KW-0378">Hydrolase</keyword>
<dbReference type="FunCoup" id="F7PSX2">
    <property type="interactions" value="406"/>
</dbReference>
<evidence type="ECO:0000256" key="10">
    <source>
        <dbReference type="HAMAP-Rule" id="MF_00379"/>
    </source>
</evidence>
<dbReference type="GO" id="GO:0030488">
    <property type="term" value="P:tRNA methylation"/>
    <property type="evidence" value="ECO:0007669"/>
    <property type="project" value="TreeGrafter"/>
</dbReference>
<dbReference type="NCBIfam" id="NF003661">
    <property type="entry name" value="PRK05291.1-3"/>
    <property type="match status" value="1"/>
</dbReference>
<feature type="binding site" evidence="10">
    <location>
        <position position="254"/>
    </location>
    <ligand>
        <name>K(+)</name>
        <dbReference type="ChEBI" id="CHEBI:29103"/>
    </ligand>
</feature>
<feature type="binding site" evidence="10">
    <location>
        <position position="251"/>
    </location>
    <ligand>
        <name>K(+)</name>
        <dbReference type="ChEBI" id="CHEBI:29103"/>
    </ligand>
</feature>
<feature type="binding site" evidence="10">
    <location>
        <begin position="274"/>
        <end position="277"/>
    </location>
    <ligand>
        <name>GTP</name>
        <dbReference type="ChEBI" id="CHEBI:37565"/>
    </ligand>
</feature>
<keyword evidence="14" id="KW-1185">Reference proteome</keyword>
<dbReference type="GO" id="GO:0005829">
    <property type="term" value="C:cytosol"/>
    <property type="evidence" value="ECO:0007669"/>
    <property type="project" value="TreeGrafter"/>
</dbReference>
<comment type="function">
    <text evidence="10">Exhibits a very high intrinsic GTPase hydrolysis rate. Involved in the addition of a carboxymethylaminomethyl (cmnm) group at the wobble position (U34) of certain tRNAs, forming tRNA-cmnm(5)s(2)U34.</text>
</comment>
<keyword evidence="5 10" id="KW-0547">Nucleotide-binding</keyword>
<dbReference type="InterPro" id="IPR031168">
    <property type="entry name" value="G_TrmE"/>
</dbReference>
<keyword evidence="3 10" id="KW-0819">tRNA processing</keyword>
<dbReference type="Gene3D" id="3.40.50.300">
    <property type="entry name" value="P-loop containing nucleotide triphosphate hydrolases"/>
    <property type="match status" value="1"/>
</dbReference>
<dbReference type="eggNOG" id="COG0486">
    <property type="taxonomic scope" value="Bacteria"/>
</dbReference>
<gene>
    <name evidence="10 13" type="primary">mnmE</name>
    <name evidence="10" type="synonym">trmE</name>
    <name evidence="13" type="ORF">HLPCO_001529</name>
</gene>
<feature type="binding site" evidence="10">
    <location>
        <position position="255"/>
    </location>
    <ligand>
        <name>Mg(2+)</name>
        <dbReference type="ChEBI" id="CHEBI:18420"/>
    </ligand>
</feature>
<dbReference type="GO" id="GO:0003924">
    <property type="term" value="F:GTPase activity"/>
    <property type="evidence" value="ECO:0007669"/>
    <property type="project" value="UniProtKB-UniRule"/>
</dbReference>
<accession>F7PSX2</accession>
<dbReference type="InterPro" id="IPR027417">
    <property type="entry name" value="P-loop_NTPase"/>
</dbReference>
<evidence type="ECO:0000256" key="7">
    <source>
        <dbReference type="ARBA" id="ARBA00022842"/>
    </source>
</evidence>
<dbReference type="OrthoDB" id="9805918at2"/>
<dbReference type="CDD" id="cd14858">
    <property type="entry name" value="TrmE_N"/>
    <property type="match status" value="1"/>
</dbReference>
<evidence type="ECO:0000256" key="11">
    <source>
        <dbReference type="RuleBase" id="RU003313"/>
    </source>
</evidence>
<feature type="domain" description="TrmE-type G" evidence="12">
    <location>
        <begin position="220"/>
        <end position="373"/>
    </location>
</feature>
<dbReference type="SUPFAM" id="SSF116878">
    <property type="entry name" value="TrmE connector domain"/>
    <property type="match status" value="1"/>
</dbReference>
<dbReference type="CDD" id="cd04164">
    <property type="entry name" value="trmE"/>
    <property type="match status" value="1"/>
</dbReference>
<dbReference type="InterPro" id="IPR027266">
    <property type="entry name" value="TrmE/GcvT-like"/>
</dbReference>
<feature type="binding site" evidence="10">
    <location>
        <begin position="230"/>
        <end position="235"/>
    </location>
    <ligand>
        <name>GTP</name>
        <dbReference type="ChEBI" id="CHEBI:37565"/>
    </ligand>
</feature>
<evidence type="ECO:0000256" key="2">
    <source>
        <dbReference type="ARBA" id="ARBA00022490"/>
    </source>
</evidence>
<evidence type="ECO:0000259" key="12">
    <source>
        <dbReference type="PROSITE" id="PS51709"/>
    </source>
</evidence>
<dbReference type="InterPro" id="IPR004520">
    <property type="entry name" value="GTPase_MnmE"/>
</dbReference>
<dbReference type="STRING" id="1033810.HLPCO_001529"/>
<dbReference type="RefSeq" id="WP_008824875.1">
    <property type="nucleotide sequence ID" value="NZ_AFNU02000004.1"/>
</dbReference>
<comment type="similarity">
    <text evidence="1 10 11">Belongs to the TRAFAC class TrmE-Era-EngA-EngB-Septin-like GTPase superfamily. TrmE GTPase family.</text>
</comment>
<sequence length="452" mass="50295">MFDDTIVAISTALGEGAISIVRLSGPDSIEIANKLFKGKDLMDVKSHTIHYGHIYEPETDSILDEVMLTVLKSPRTYTKEDIIEINCHGGIYITNKVLELTLTMGARLAEPGEFTKRAFLNGRIDLAQAESVMDLINAKTEESLTVAMKGVDGRVSKLVTHLREQVLQVIANIEVNIDYPEYDDAIEMSNELLKPLINNVILELNRILEVAKTGKIIREGIKTAIIGRPNVGKSSLLNKLMREERAIVTEIAGTTRDVIEGFINIGGIALKLVDTAGIRETEDLVEAIGVERSKQAISEAELVLLVLNNSEPLTEEDRLLLDLTKDKQRIILINKSDLESKIDKSKLNNFIETSMVEDIGIEDIEEKVKQLFDLGEIKTKDMTYISNTRHIAKLRIARESLENASRAIEMEVPVDMVEVDVKEAWIALGEILGKEVGDSLLDELFSKFCLGK</sequence>
<dbReference type="InterPro" id="IPR005225">
    <property type="entry name" value="Small_GTP-bd"/>
</dbReference>
<dbReference type="InterPro" id="IPR025867">
    <property type="entry name" value="MnmE_helical"/>
</dbReference>
<keyword evidence="9 10" id="KW-0342">GTP-binding</keyword>
<dbReference type="AlphaFoldDB" id="F7PSX2"/>
<feature type="binding site" evidence="10">
    <location>
        <position position="230"/>
    </location>
    <ligand>
        <name>K(+)</name>
        <dbReference type="ChEBI" id="CHEBI:29103"/>
    </ligand>
</feature>
<feature type="binding site" evidence="10">
    <location>
        <begin position="249"/>
        <end position="255"/>
    </location>
    <ligand>
        <name>GTP</name>
        <dbReference type="ChEBI" id="CHEBI:37565"/>
    </ligand>
</feature>
<reference evidence="13 14" key="2">
    <citation type="journal article" date="2013" name="PLoS ONE">
        <title>INDIGO - INtegrated Data Warehouse of MIcrobial GenOmes with Examples from the Red Sea Extremophiles.</title>
        <authorList>
            <person name="Alam I."/>
            <person name="Antunes A."/>
            <person name="Kamau A.A."/>
            <person name="Ba Alawi W."/>
            <person name="Kalkatawi M."/>
            <person name="Stingl U."/>
            <person name="Bajic V.B."/>
        </authorList>
    </citation>
    <scope>NUCLEOTIDE SEQUENCE [LARGE SCALE GENOMIC DNA]</scope>
    <source>
        <strain evidence="13 14">SSD-17B</strain>
    </source>
</reference>
<evidence type="ECO:0000313" key="13">
    <source>
        <dbReference type="EMBL" id="ERJ12543.1"/>
    </source>
</evidence>
<dbReference type="FunFam" id="3.40.50.300:FF:000494">
    <property type="entry name" value="tRNA modification GTPase MnmE"/>
    <property type="match status" value="1"/>
</dbReference>
<dbReference type="FunFam" id="3.30.1360.120:FF:000003">
    <property type="entry name" value="tRNA modification GTPase MnmE"/>
    <property type="match status" value="1"/>
</dbReference>
<evidence type="ECO:0000256" key="6">
    <source>
        <dbReference type="ARBA" id="ARBA00022801"/>
    </source>
</evidence>
<dbReference type="InParanoid" id="F7PSX2"/>
<evidence type="ECO:0000256" key="3">
    <source>
        <dbReference type="ARBA" id="ARBA00022694"/>
    </source>
</evidence>
<keyword evidence="7 10" id="KW-0460">Magnesium</keyword>
<feature type="binding site" evidence="10">
    <location>
        <position position="234"/>
    </location>
    <ligand>
        <name>Mg(2+)</name>
        <dbReference type="ChEBI" id="CHEBI:18420"/>
    </ligand>
</feature>
<protein>
    <recommendedName>
        <fullName evidence="10">tRNA modification GTPase MnmE</fullName>
        <ecNumber evidence="10">3.6.-.-</ecNumber>
    </recommendedName>
</protein>
<dbReference type="Gene3D" id="3.30.1360.120">
    <property type="entry name" value="Probable tRNA modification gtpase trme, domain 1"/>
    <property type="match status" value="1"/>
</dbReference>
<feature type="binding site" evidence="10">
    <location>
        <position position="123"/>
    </location>
    <ligand>
        <name>(6S)-5-formyl-5,6,7,8-tetrahydrofolate</name>
        <dbReference type="ChEBI" id="CHEBI:57457"/>
    </ligand>
</feature>
<dbReference type="PROSITE" id="PS51709">
    <property type="entry name" value="G_TRME"/>
    <property type="match status" value="1"/>
</dbReference>
<evidence type="ECO:0000256" key="1">
    <source>
        <dbReference type="ARBA" id="ARBA00011043"/>
    </source>
</evidence>
<evidence type="ECO:0000256" key="5">
    <source>
        <dbReference type="ARBA" id="ARBA00022741"/>
    </source>
</evidence>
<keyword evidence="4 10" id="KW-0479">Metal-binding</keyword>
<dbReference type="Proteomes" id="UP000005707">
    <property type="component" value="Unassembled WGS sequence"/>
</dbReference>
<dbReference type="InterPro" id="IPR027368">
    <property type="entry name" value="MnmE_dom2"/>
</dbReference>
<dbReference type="NCBIfam" id="TIGR00231">
    <property type="entry name" value="small_GTP"/>
    <property type="match status" value="1"/>
</dbReference>
<dbReference type="InterPro" id="IPR006073">
    <property type="entry name" value="GTP-bd"/>
</dbReference>
<dbReference type="GO" id="GO:0016491">
    <property type="term" value="F:oxidoreductase activity"/>
    <property type="evidence" value="ECO:0007669"/>
    <property type="project" value="UniProtKB-KW"/>
</dbReference>
<dbReference type="NCBIfam" id="TIGR00450">
    <property type="entry name" value="mnmE_trmE_thdF"/>
    <property type="match status" value="1"/>
</dbReference>
<dbReference type="Gene3D" id="1.20.120.430">
    <property type="entry name" value="tRNA modification GTPase MnmE domain 2"/>
    <property type="match status" value="1"/>
</dbReference>
<proteinExistence type="inferred from homology"/>
<evidence type="ECO:0000256" key="4">
    <source>
        <dbReference type="ARBA" id="ARBA00022723"/>
    </source>
</evidence>
<comment type="caution">
    <text evidence="10">Lacks conserved residue(s) required for the propagation of feature annotation.</text>
</comment>
<dbReference type="GO" id="GO:0005525">
    <property type="term" value="F:GTP binding"/>
    <property type="evidence" value="ECO:0007669"/>
    <property type="project" value="UniProtKB-UniRule"/>
</dbReference>
<keyword evidence="2 10" id="KW-0963">Cytoplasm</keyword>
<reference evidence="13 14" key="1">
    <citation type="journal article" date="2011" name="J. Bacteriol.">
        <title>Genome sequence of Haloplasma contractile, an unusual contractile bacterium from a deep-sea anoxic brine lake.</title>
        <authorList>
            <person name="Antunes A."/>
            <person name="Alam I."/>
            <person name="El Dorry H."/>
            <person name="Siam R."/>
            <person name="Robertson A."/>
            <person name="Bajic V.B."/>
            <person name="Stingl U."/>
        </authorList>
    </citation>
    <scope>NUCLEOTIDE SEQUENCE [LARGE SCALE GENOMIC DNA]</scope>
    <source>
        <strain evidence="13 14">SSD-17B</strain>
    </source>
</reference>
<dbReference type="Pfam" id="PF10396">
    <property type="entry name" value="TrmE_N"/>
    <property type="match status" value="1"/>
</dbReference>
<evidence type="ECO:0000313" key="14">
    <source>
        <dbReference type="Proteomes" id="UP000005707"/>
    </source>
</evidence>
<dbReference type="EC" id="3.6.-.-" evidence="10"/>
<feature type="binding site" evidence="10">
    <location>
        <position position="22"/>
    </location>
    <ligand>
        <name>(6S)-5-formyl-5,6,7,8-tetrahydrofolate</name>
        <dbReference type="ChEBI" id="CHEBI:57457"/>
    </ligand>
</feature>
<comment type="cofactor">
    <cofactor evidence="10">
        <name>K(+)</name>
        <dbReference type="ChEBI" id="CHEBI:29103"/>
    </cofactor>
    <text evidence="10">Binds 1 potassium ion per subunit.</text>
</comment>
<evidence type="ECO:0000256" key="8">
    <source>
        <dbReference type="ARBA" id="ARBA00022958"/>
    </source>
</evidence>
<dbReference type="HAMAP" id="MF_00379">
    <property type="entry name" value="GTPase_MnmE"/>
    <property type="match status" value="1"/>
</dbReference>
<dbReference type="PANTHER" id="PTHR42714:SF2">
    <property type="entry name" value="TRNA MODIFICATION GTPASE GTPBP3, MITOCHONDRIAL"/>
    <property type="match status" value="1"/>
</dbReference>
<feature type="binding site" evidence="10">
    <location>
        <position position="249"/>
    </location>
    <ligand>
        <name>K(+)</name>
        <dbReference type="ChEBI" id="CHEBI:29103"/>
    </ligand>
</feature>
<dbReference type="GO" id="GO:0042802">
    <property type="term" value="F:identical protein binding"/>
    <property type="evidence" value="ECO:0007669"/>
    <property type="project" value="UniProtKB-ARBA"/>
</dbReference>
<dbReference type="GO" id="GO:0046872">
    <property type="term" value="F:metal ion binding"/>
    <property type="evidence" value="ECO:0007669"/>
    <property type="project" value="UniProtKB-KW"/>
</dbReference>
<organism evidence="13 14">
    <name type="scientific">Haloplasma contractile SSD-17B</name>
    <dbReference type="NCBI Taxonomy" id="1033810"/>
    <lineage>
        <taxon>Bacteria</taxon>
        <taxon>Bacillati</taxon>
        <taxon>Mycoplasmatota</taxon>
        <taxon>Mollicutes</taxon>
        <taxon>Haloplasmatales</taxon>
        <taxon>Haloplasmataceae</taxon>
        <taxon>Haloplasma</taxon>
    </lineage>
</organism>